<comment type="caution">
    <text evidence="1">The sequence shown here is derived from an EMBL/GenBank/DDBJ whole genome shotgun (WGS) entry which is preliminary data.</text>
</comment>
<dbReference type="Proteomes" id="UP000766486">
    <property type="component" value="Unassembled WGS sequence"/>
</dbReference>
<reference evidence="1 2" key="1">
    <citation type="submission" date="2019-06" db="EMBL/GenBank/DDBJ databases">
        <authorList>
            <person name="Broberg M."/>
        </authorList>
    </citation>
    <scope>NUCLEOTIDE SEQUENCE [LARGE SCALE GENOMIC DNA]</scope>
</reference>
<evidence type="ECO:0000313" key="2">
    <source>
        <dbReference type="Proteomes" id="UP000766486"/>
    </source>
</evidence>
<dbReference type="EMBL" id="CABFNS010000006">
    <property type="protein sequence ID" value="VUC19854.1"/>
    <property type="molecule type" value="Genomic_DNA"/>
</dbReference>
<name>A0ABY6TMN5_BIOOC</name>
<proteinExistence type="predicted"/>
<accession>A0ABY6TMN5</accession>
<gene>
    <name evidence="1" type="ORF">CLO192961_LOCUS4236</name>
</gene>
<organism evidence="1 2">
    <name type="scientific">Bionectria ochroleuca</name>
    <name type="common">Gliocladium roseum</name>
    <dbReference type="NCBI Taxonomy" id="29856"/>
    <lineage>
        <taxon>Eukaryota</taxon>
        <taxon>Fungi</taxon>
        <taxon>Dikarya</taxon>
        <taxon>Ascomycota</taxon>
        <taxon>Pezizomycotina</taxon>
        <taxon>Sordariomycetes</taxon>
        <taxon>Hypocreomycetidae</taxon>
        <taxon>Hypocreales</taxon>
        <taxon>Bionectriaceae</taxon>
        <taxon>Clonostachys</taxon>
    </lineage>
</organism>
<sequence length="136" mass="16055">MDDYSARWSALQRGLVDGVIKRGNQDSPSNTIKSCLNAITYQYLHRSRSEDYFIKFSPRHLVYPHLSRQAHHYTRVPLRSRHGFDYKPGKNFGDIHSIITFSDSNTFWSSLPLLSICLTNKFTERYYKKDYSIEQR</sequence>
<keyword evidence="2" id="KW-1185">Reference proteome</keyword>
<protein>
    <submittedName>
        <fullName evidence="1">Uncharacterized protein</fullName>
    </submittedName>
</protein>
<evidence type="ECO:0000313" key="1">
    <source>
        <dbReference type="EMBL" id="VUC19854.1"/>
    </source>
</evidence>